<organism evidence="1 2">
    <name type="scientific">Lysinibacillus louembei</name>
    <dbReference type="NCBI Taxonomy" id="1470088"/>
    <lineage>
        <taxon>Bacteria</taxon>
        <taxon>Bacillati</taxon>
        <taxon>Bacillota</taxon>
        <taxon>Bacilli</taxon>
        <taxon>Bacillales</taxon>
        <taxon>Bacillaceae</taxon>
        <taxon>Lysinibacillus</taxon>
    </lineage>
</organism>
<dbReference type="RefSeq" id="WP_319835816.1">
    <property type="nucleotide sequence ID" value="NZ_CP137624.1"/>
</dbReference>
<keyword evidence="2" id="KW-1185">Reference proteome</keyword>
<reference evidence="1 2" key="1">
    <citation type="submission" date="2023-09" db="EMBL/GenBank/DDBJ databases">
        <authorList>
            <person name="Page C.A."/>
            <person name="Perez-Diaz I.M."/>
        </authorList>
    </citation>
    <scope>NUCLEOTIDE SEQUENCE [LARGE SCALE GENOMIC DNA]</scope>
    <source>
        <strain evidence="1 2">Ll15</strain>
    </source>
</reference>
<gene>
    <name evidence="1" type="ORF">R6U77_12005</name>
</gene>
<protein>
    <submittedName>
        <fullName evidence="1">Uncharacterized protein</fullName>
    </submittedName>
</protein>
<proteinExistence type="predicted"/>
<sequence length="109" mass="12418">MKRKFSPVRSDNKINYEFEGELVKVTHTTFSTEEVDGMPIVMVDTETTDIFNFIDFPDGQAVVSEIETTLPINPFISVKKVAGILELELINFIGADATKEEKYPEWEEI</sequence>
<dbReference type="Proteomes" id="UP001322664">
    <property type="component" value="Chromosome"/>
</dbReference>
<dbReference type="EMBL" id="CP137624">
    <property type="protein sequence ID" value="WPK10605.1"/>
    <property type="molecule type" value="Genomic_DNA"/>
</dbReference>
<evidence type="ECO:0000313" key="2">
    <source>
        <dbReference type="Proteomes" id="UP001322664"/>
    </source>
</evidence>
<accession>A0ABZ0RR58</accession>
<evidence type="ECO:0000313" key="1">
    <source>
        <dbReference type="EMBL" id="WPK10605.1"/>
    </source>
</evidence>
<name>A0ABZ0RR58_9BACI</name>